<organism evidence="1 2">
    <name type="scientific">Mycena pura</name>
    <dbReference type="NCBI Taxonomy" id="153505"/>
    <lineage>
        <taxon>Eukaryota</taxon>
        <taxon>Fungi</taxon>
        <taxon>Dikarya</taxon>
        <taxon>Basidiomycota</taxon>
        <taxon>Agaricomycotina</taxon>
        <taxon>Agaricomycetes</taxon>
        <taxon>Agaricomycetidae</taxon>
        <taxon>Agaricales</taxon>
        <taxon>Marasmiineae</taxon>
        <taxon>Mycenaceae</taxon>
        <taxon>Mycena</taxon>
    </lineage>
</organism>
<dbReference type="AlphaFoldDB" id="A0AAD6UMU6"/>
<dbReference type="Proteomes" id="UP001219525">
    <property type="component" value="Unassembled WGS sequence"/>
</dbReference>
<evidence type="ECO:0000313" key="1">
    <source>
        <dbReference type="EMBL" id="KAJ7190690.1"/>
    </source>
</evidence>
<name>A0AAD6UMU6_9AGAR</name>
<keyword evidence="2" id="KW-1185">Reference proteome</keyword>
<proteinExistence type="predicted"/>
<sequence length="88" mass="9466">MGRAGLPGERWALTLSRVWHNVGLAPGLWSLLALTSVADGILQLLKLVLNTQTIPSSPHIVGFFVGAPQAIHGGVRHDRYCRAHPSAH</sequence>
<gene>
    <name evidence="1" type="ORF">GGX14DRAFT_579598</name>
</gene>
<comment type="caution">
    <text evidence="1">The sequence shown here is derived from an EMBL/GenBank/DDBJ whole genome shotgun (WGS) entry which is preliminary data.</text>
</comment>
<reference evidence="1" key="1">
    <citation type="submission" date="2023-03" db="EMBL/GenBank/DDBJ databases">
        <title>Massive genome expansion in bonnet fungi (Mycena s.s.) driven by repeated elements and novel gene families across ecological guilds.</title>
        <authorList>
            <consortium name="Lawrence Berkeley National Laboratory"/>
            <person name="Harder C.B."/>
            <person name="Miyauchi S."/>
            <person name="Viragh M."/>
            <person name="Kuo A."/>
            <person name="Thoen E."/>
            <person name="Andreopoulos B."/>
            <person name="Lu D."/>
            <person name="Skrede I."/>
            <person name="Drula E."/>
            <person name="Henrissat B."/>
            <person name="Morin E."/>
            <person name="Kohler A."/>
            <person name="Barry K."/>
            <person name="LaButti K."/>
            <person name="Morin E."/>
            <person name="Salamov A."/>
            <person name="Lipzen A."/>
            <person name="Mereny Z."/>
            <person name="Hegedus B."/>
            <person name="Baldrian P."/>
            <person name="Stursova M."/>
            <person name="Weitz H."/>
            <person name="Taylor A."/>
            <person name="Grigoriev I.V."/>
            <person name="Nagy L.G."/>
            <person name="Martin F."/>
            <person name="Kauserud H."/>
        </authorList>
    </citation>
    <scope>NUCLEOTIDE SEQUENCE</scope>
    <source>
        <strain evidence="1">9144</strain>
    </source>
</reference>
<evidence type="ECO:0000313" key="2">
    <source>
        <dbReference type="Proteomes" id="UP001219525"/>
    </source>
</evidence>
<dbReference type="EMBL" id="JARJCW010000144">
    <property type="protein sequence ID" value="KAJ7190690.1"/>
    <property type="molecule type" value="Genomic_DNA"/>
</dbReference>
<protein>
    <submittedName>
        <fullName evidence="1">Uncharacterized protein</fullName>
    </submittedName>
</protein>
<accession>A0AAD6UMU6</accession>